<proteinExistence type="inferred from homology"/>
<dbReference type="GO" id="GO:0008237">
    <property type="term" value="F:metallopeptidase activity"/>
    <property type="evidence" value="ECO:0007669"/>
    <property type="project" value="UniProtKB-KW"/>
</dbReference>
<evidence type="ECO:0000313" key="4">
    <source>
        <dbReference type="EMBL" id="WAK64438.1"/>
    </source>
</evidence>
<sequence length="124" mass="14803">MIWCFSVTHRRRFWWLYNPWLLGPILEELLYRGVLMTSFFEKSKYFLDCLLSAILFSFAHLLSYGFRLDLFEKYVVVGLILASPSFQKNTVNLPINSCSYGMEYFSELAPYYFCFLWSIKIDIV</sequence>
<comment type="similarity">
    <text evidence="1">Belongs to the UPF0177 family.</text>
</comment>
<evidence type="ECO:0000256" key="2">
    <source>
        <dbReference type="SAM" id="Phobius"/>
    </source>
</evidence>
<dbReference type="Pfam" id="PF02517">
    <property type="entry name" value="Rce1-like"/>
    <property type="match status" value="1"/>
</dbReference>
<dbReference type="EMBL" id="CP113440">
    <property type="protein sequence ID" value="WAK64438.1"/>
    <property type="molecule type" value="Genomic_DNA"/>
</dbReference>
<dbReference type="GO" id="GO:0004175">
    <property type="term" value="F:endopeptidase activity"/>
    <property type="evidence" value="ECO:0007669"/>
    <property type="project" value="UniProtKB-ARBA"/>
</dbReference>
<accession>A0AA47FEI4</accession>
<feature type="transmembrane region" description="Helical" evidence="2">
    <location>
        <begin position="45"/>
        <end position="66"/>
    </location>
</feature>
<name>A0AA47FEI4_STRMC</name>
<evidence type="ECO:0000256" key="1">
    <source>
        <dbReference type="ARBA" id="ARBA00009067"/>
    </source>
</evidence>
<organism evidence="4 5">
    <name type="scientific">Streptococcus macedonicus</name>
    <name type="common">Streptococcus gallolyticus macedonicus</name>
    <dbReference type="NCBI Taxonomy" id="59310"/>
    <lineage>
        <taxon>Bacteria</taxon>
        <taxon>Bacillati</taxon>
        <taxon>Bacillota</taxon>
        <taxon>Bacilli</taxon>
        <taxon>Lactobacillales</taxon>
        <taxon>Streptococcaceae</taxon>
        <taxon>Streptococcus</taxon>
    </lineage>
</organism>
<dbReference type="InterPro" id="IPR003675">
    <property type="entry name" value="Rce1/LyrA-like_dom"/>
</dbReference>
<evidence type="ECO:0000313" key="5">
    <source>
        <dbReference type="Proteomes" id="UP001156410"/>
    </source>
</evidence>
<keyword evidence="4" id="KW-0645">Protease</keyword>
<dbReference type="InterPro" id="IPR052710">
    <property type="entry name" value="CAAX_protease"/>
</dbReference>
<dbReference type="PANTHER" id="PTHR36435:SF1">
    <property type="entry name" value="CAAX AMINO TERMINAL PROTEASE FAMILY PROTEIN"/>
    <property type="match status" value="1"/>
</dbReference>
<keyword evidence="2" id="KW-1133">Transmembrane helix</keyword>
<gene>
    <name evidence="4" type="ORF">OQG81_10870</name>
</gene>
<protein>
    <submittedName>
        <fullName evidence="4">CPBP family intramembrane metalloprotease</fullName>
    </submittedName>
</protein>
<dbReference type="PANTHER" id="PTHR36435">
    <property type="entry name" value="SLR1288 PROTEIN"/>
    <property type="match status" value="1"/>
</dbReference>
<feature type="domain" description="CAAX prenyl protease 2/Lysostaphin resistance protein A-like" evidence="3">
    <location>
        <begin position="13"/>
        <end position="82"/>
    </location>
</feature>
<keyword evidence="4" id="KW-0482">Metalloprotease</keyword>
<dbReference type="AlphaFoldDB" id="A0AA47FEI4"/>
<reference evidence="4" key="2">
    <citation type="submission" date="2022-11" db="EMBL/GenBank/DDBJ databases">
        <authorList>
            <person name="Johnson J.D."/>
        </authorList>
    </citation>
    <scope>NUCLEOTIDE SEQUENCE</scope>
    <source>
        <strain evidence="4">E37</strain>
    </source>
</reference>
<evidence type="ECO:0000259" key="3">
    <source>
        <dbReference type="Pfam" id="PF02517"/>
    </source>
</evidence>
<reference evidence="4" key="1">
    <citation type="submission" date="2022-11" db="EMBL/GenBank/DDBJ databases">
        <title>Streptococcus macedonicus and Acinetobacter baumannii: co-inhabitants of the cheese production environment.</title>
        <authorList>
            <person name="Johnson J."/>
        </authorList>
    </citation>
    <scope>NUCLEOTIDE SEQUENCE</scope>
    <source>
        <strain evidence="4">E37</strain>
    </source>
</reference>
<keyword evidence="4" id="KW-0378">Hydrolase</keyword>
<dbReference type="GO" id="GO:0080120">
    <property type="term" value="P:CAAX-box protein maturation"/>
    <property type="evidence" value="ECO:0007669"/>
    <property type="project" value="UniProtKB-ARBA"/>
</dbReference>
<keyword evidence="2" id="KW-0812">Transmembrane</keyword>
<dbReference type="Proteomes" id="UP001156410">
    <property type="component" value="Chromosome"/>
</dbReference>
<keyword evidence="2" id="KW-0472">Membrane</keyword>